<evidence type="ECO:0000256" key="16">
    <source>
        <dbReference type="SAM" id="SignalP"/>
    </source>
</evidence>
<keyword evidence="10" id="KW-1015">Disulfide bond</keyword>
<evidence type="ECO:0000256" key="6">
    <source>
        <dbReference type="ARBA" id="ARBA00012754"/>
    </source>
</evidence>
<reference evidence="20" key="1">
    <citation type="submission" date="2014-08" db="EMBL/GenBank/DDBJ databases">
        <authorList>
            <person name="Senf B."/>
            <person name="Petzold A."/>
            <person name="Downie B.R."/>
            <person name="Koch P."/>
            <person name="Platzer M."/>
        </authorList>
    </citation>
    <scope>NUCLEOTIDE SEQUENCE [LARGE SCALE GENOMIC DNA]</scope>
    <source>
        <strain evidence="20">GRZ</strain>
    </source>
</reference>
<comment type="subcellular location">
    <subcellularLocation>
        <location evidence="3">Lysosome</location>
    </subcellularLocation>
</comment>
<dbReference type="SUPFAM" id="SSF49785">
    <property type="entry name" value="Galactose-binding domain-like"/>
    <property type="match status" value="1"/>
</dbReference>
<protein>
    <recommendedName>
        <fullName evidence="7">Beta-mannosidase</fullName>
        <ecNumber evidence="6">3.2.1.25</ecNumber>
    </recommendedName>
    <alternativeName>
        <fullName evidence="14">Lysosomal beta A mannosidase</fullName>
    </alternativeName>
    <alternativeName>
        <fullName evidence="15">Mannanase</fullName>
    </alternativeName>
</protein>
<evidence type="ECO:0000259" key="18">
    <source>
        <dbReference type="Pfam" id="PF17753"/>
    </source>
</evidence>
<proteinExistence type="inferred from homology"/>
<dbReference type="GO" id="GO:0006516">
    <property type="term" value="P:glycoprotein catabolic process"/>
    <property type="evidence" value="ECO:0007669"/>
    <property type="project" value="TreeGrafter"/>
</dbReference>
<dbReference type="Pfam" id="PF22666">
    <property type="entry name" value="Glyco_hydro_2_N2"/>
    <property type="match status" value="1"/>
</dbReference>
<dbReference type="InterPro" id="IPR013783">
    <property type="entry name" value="Ig-like_fold"/>
</dbReference>
<keyword evidence="9" id="KW-0378">Hydrolase</keyword>
<feature type="signal peptide" evidence="16">
    <location>
        <begin position="1"/>
        <end position="15"/>
    </location>
</feature>
<keyword evidence="21" id="KW-1185">Reference proteome</keyword>
<keyword evidence="8 16" id="KW-0732">Signal</keyword>
<comment type="similarity">
    <text evidence="4">Belongs to the glycosyl hydrolase 2 family.</text>
</comment>
<dbReference type="Ensembl" id="ENSNFUT00015022174.1">
    <property type="protein sequence ID" value="ENSNFUP00015021176.1"/>
    <property type="gene ID" value="ENSNFUG00015010267.1"/>
</dbReference>
<accession>A0A8C6LK50</accession>
<comment type="subunit">
    <text evidence="5">Monomer.</text>
</comment>
<evidence type="ECO:0000259" key="19">
    <source>
        <dbReference type="Pfam" id="PF22666"/>
    </source>
</evidence>
<dbReference type="Pfam" id="PF02836">
    <property type="entry name" value="Glyco_hydro_2_C"/>
    <property type="match status" value="1"/>
</dbReference>
<comment type="function">
    <text evidence="2">Exoglycosidase that cleaves the single beta-linked mannose residue from the non-reducing end of all N-linked glycoprotein oligosaccharides.</text>
</comment>
<evidence type="ECO:0000256" key="5">
    <source>
        <dbReference type="ARBA" id="ARBA00011245"/>
    </source>
</evidence>
<feature type="domain" description="Beta-mannosidase-like galactose-binding" evidence="19">
    <location>
        <begin position="27"/>
        <end position="193"/>
    </location>
</feature>
<dbReference type="InterPro" id="IPR008979">
    <property type="entry name" value="Galactose-bd-like_sf"/>
</dbReference>
<dbReference type="SUPFAM" id="SSF51445">
    <property type="entry name" value="(Trans)glycosidases"/>
    <property type="match status" value="1"/>
</dbReference>
<dbReference type="Gene3D" id="2.60.120.260">
    <property type="entry name" value="Galactose-binding domain-like"/>
    <property type="match status" value="1"/>
</dbReference>
<name>A0A8C6LK50_NOTFU</name>
<comment type="catalytic activity">
    <reaction evidence="1">
        <text>Hydrolysis of terminal, non-reducing beta-D-mannose residues in beta-D-mannosides.</text>
        <dbReference type="EC" id="3.2.1.25"/>
    </reaction>
</comment>
<keyword evidence="12" id="KW-0458">Lysosome</keyword>
<dbReference type="FunFam" id="2.60.120.260:FF:000060">
    <property type="entry name" value="Probable beta-mannosidase"/>
    <property type="match status" value="1"/>
</dbReference>
<dbReference type="EC" id="3.2.1.25" evidence="6"/>
<dbReference type="FunFam" id="2.60.40.10:FF:000650">
    <property type="entry name" value="Mannosidase beta"/>
    <property type="match status" value="1"/>
</dbReference>
<reference evidence="20" key="3">
    <citation type="submission" date="2025-09" db="UniProtKB">
        <authorList>
            <consortium name="Ensembl"/>
        </authorList>
    </citation>
    <scope>IDENTIFICATION</scope>
</reference>
<evidence type="ECO:0000256" key="12">
    <source>
        <dbReference type="ARBA" id="ARBA00023228"/>
    </source>
</evidence>
<dbReference type="GO" id="GO:0005764">
    <property type="term" value="C:lysosome"/>
    <property type="evidence" value="ECO:0007669"/>
    <property type="project" value="UniProtKB-SubCell"/>
</dbReference>
<keyword evidence="13" id="KW-0326">Glycosidase</keyword>
<gene>
    <name evidence="20" type="primary">MANBA</name>
    <name evidence="20" type="synonym">manba</name>
</gene>
<evidence type="ECO:0000256" key="9">
    <source>
        <dbReference type="ARBA" id="ARBA00022801"/>
    </source>
</evidence>
<dbReference type="InterPro" id="IPR017853">
    <property type="entry name" value="GH"/>
</dbReference>
<evidence type="ECO:0000256" key="4">
    <source>
        <dbReference type="ARBA" id="ARBA00007401"/>
    </source>
</evidence>
<dbReference type="PANTHER" id="PTHR43730:SF1">
    <property type="entry name" value="BETA-MANNOSIDASE"/>
    <property type="match status" value="1"/>
</dbReference>
<evidence type="ECO:0000256" key="13">
    <source>
        <dbReference type="ARBA" id="ARBA00023295"/>
    </source>
</evidence>
<organism evidence="20 21">
    <name type="scientific">Nothobranchius furzeri</name>
    <name type="common">Turquoise killifish</name>
    <dbReference type="NCBI Taxonomy" id="105023"/>
    <lineage>
        <taxon>Eukaryota</taxon>
        <taxon>Metazoa</taxon>
        <taxon>Chordata</taxon>
        <taxon>Craniata</taxon>
        <taxon>Vertebrata</taxon>
        <taxon>Euteleostomi</taxon>
        <taxon>Actinopterygii</taxon>
        <taxon>Neopterygii</taxon>
        <taxon>Teleostei</taxon>
        <taxon>Neoteleostei</taxon>
        <taxon>Acanthomorphata</taxon>
        <taxon>Ovalentaria</taxon>
        <taxon>Atherinomorphae</taxon>
        <taxon>Cyprinodontiformes</taxon>
        <taxon>Nothobranchiidae</taxon>
        <taxon>Nothobranchius</taxon>
    </lineage>
</organism>
<evidence type="ECO:0000256" key="7">
    <source>
        <dbReference type="ARBA" id="ARBA00015707"/>
    </source>
</evidence>
<reference evidence="20" key="2">
    <citation type="submission" date="2025-08" db="UniProtKB">
        <authorList>
            <consortium name="Ensembl"/>
        </authorList>
    </citation>
    <scope>IDENTIFICATION</scope>
</reference>
<dbReference type="PANTHER" id="PTHR43730">
    <property type="entry name" value="BETA-MANNOSIDASE"/>
    <property type="match status" value="1"/>
</dbReference>
<dbReference type="FunFam" id="3.20.20.80:FF:000035">
    <property type="entry name" value="Mannosidase beta"/>
    <property type="match status" value="1"/>
</dbReference>
<dbReference type="AlphaFoldDB" id="A0A8C6LK50"/>
<dbReference type="InterPro" id="IPR041625">
    <property type="entry name" value="Beta-mannosidase_Ig"/>
</dbReference>
<dbReference type="Proteomes" id="UP000694548">
    <property type="component" value="Chromosome sgr16"/>
</dbReference>
<feature type="chain" id="PRO_5034163474" description="Beta-mannosidase" evidence="16">
    <location>
        <begin position="16"/>
        <end position="773"/>
    </location>
</feature>
<feature type="domain" description="Beta-mannosidase Ig-fold" evidence="18">
    <location>
        <begin position="693"/>
        <end position="771"/>
    </location>
</feature>
<evidence type="ECO:0000313" key="20">
    <source>
        <dbReference type="Ensembl" id="ENSNFUP00015021176.1"/>
    </source>
</evidence>
<dbReference type="GO" id="GO:0005975">
    <property type="term" value="P:carbohydrate metabolic process"/>
    <property type="evidence" value="ECO:0007669"/>
    <property type="project" value="InterPro"/>
</dbReference>
<dbReference type="Pfam" id="PF17753">
    <property type="entry name" value="Ig_mannosidase"/>
    <property type="match status" value="1"/>
</dbReference>
<evidence type="ECO:0000256" key="10">
    <source>
        <dbReference type="ARBA" id="ARBA00023157"/>
    </source>
</evidence>
<evidence type="ECO:0000256" key="3">
    <source>
        <dbReference type="ARBA" id="ARBA00004371"/>
    </source>
</evidence>
<keyword evidence="11" id="KW-0325">Glycoprotein</keyword>
<dbReference type="Gene3D" id="2.60.40.10">
    <property type="entry name" value="Immunoglobulins"/>
    <property type="match status" value="1"/>
</dbReference>
<dbReference type="Gene3D" id="3.20.20.80">
    <property type="entry name" value="Glycosidases"/>
    <property type="match status" value="1"/>
</dbReference>
<dbReference type="InterPro" id="IPR054593">
    <property type="entry name" value="Beta-mannosidase-like_N2"/>
</dbReference>
<dbReference type="GO" id="GO:0004567">
    <property type="term" value="F:beta-mannosidase activity"/>
    <property type="evidence" value="ECO:0007669"/>
    <property type="project" value="UniProtKB-EC"/>
</dbReference>
<dbReference type="GeneTree" id="ENSGT00390000001670"/>
<evidence type="ECO:0000256" key="8">
    <source>
        <dbReference type="ARBA" id="ARBA00022729"/>
    </source>
</evidence>
<dbReference type="InterPro" id="IPR006103">
    <property type="entry name" value="Glyco_hydro_2_cat"/>
</dbReference>
<dbReference type="InterPro" id="IPR050887">
    <property type="entry name" value="Beta-mannosidase_GH2"/>
</dbReference>
<evidence type="ECO:0000256" key="2">
    <source>
        <dbReference type="ARBA" id="ARBA00003150"/>
    </source>
</evidence>
<evidence type="ECO:0000313" key="21">
    <source>
        <dbReference type="Proteomes" id="UP000694548"/>
    </source>
</evidence>
<evidence type="ECO:0000256" key="1">
    <source>
        <dbReference type="ARBA" id="ARBA00000829"/>
    </source>
</evidence>
<evidence type="ECO:0000256" key="15">
    <source>
        <dbReference type="ARBA" id="ARBA00033445"/>
    </source>
</evidence>
<evidence type="ECO:0000259" key="17">
    <source>
        <dbReference type="Pfam" id="PF02836"/>
    </source>
</evidence>
<evidence type="ECO:0000256" key="11">
    <source>
        <dbReference type="ARBA" id="ARBA00023180"/>
    </source>
</evidence>
<evidence type="ECO:0000256" key="14">
    <source>
        <dbReference type="ARBA" id="ARBA00032581"/>
    </source>
</evidence>
<sequence>MFCCVLFCVVLGVFSEPSVELGLNGKWRLSNSNGSVSVPAPVPGCVHTALMQQQYIQDPYFRFNDLSYRWIAHDNWTYMTSFNKVLLVFDGVDTVATILFNGFMVGRTDNMFRRYDFSVSHLLRDGENVLKVVLVSPVLYAFKQSKAHSSYSVPPECPPDVQKGECHVNFIRKEQSSFSWDWGPSFPTLGLWKGIRLEAFDILQLIQFSSFPLYSVFFRTVELIQEQIGSSLGLSFYFRINGKPVFLKGSNWIPADAFQDRVDPSVLRNLLQSAVDANMNALRVWGGGVYEQDLFYDICDEMGLMVWQDFMFACAMYPTEDDFILTVREEVSQQVRRLKSHPSIIVWSGNNENEAALATNWFDIPASKRLSYVKDYVKLYVNNVREIVLEEDPSRPFLVSSPTNGAESEQEGWVAANPYDPLYGDVHFYSYTSDCWDWKTFPRTRFASEYGFQSWPSFSTLEPVSVEEDWSYDSKFSSHRQHHESGNQQMLQQAALHFQLPNSSHPLKRFTDTLYITQVMQAQCVKTQTEFYRRSQSEIIEGKGHTMGALYWQLNDIWQAPSWSSIEFGGKWKMLHYFAQNFFSSVLPVGFEDEDSLFVYAISDLSQDLQIRAVLYSWFGLGSLCTLTSDLTLIPGGVAAPIFKRPMSELLAGCGVCTRLTCLVSFHLEDDHGVQQGPTNEHFLCSPKDAQGLRRPNITVSIHIQPSGFAVTLLSDAVAPFVWLDVGRVPGRFSSNGFLMVSGNRTVRFDAWRPSSVTELSRSLTITTLTDVY</sequence>
<feature type="domain" description="Glycoside hydrolase family 2 catalytic" evidence="17">
    <location>
        <begin position="238"/>
        <end position="453"/>
    </location>
</feature>
<dbReference type="InterPro" id="IPR036156">
    <property type="entry name" value="Beta-gal/glucu_dom_sf"/>
</dbReference>
<dbReference type="SUPFAM" id="SSF49303">
    <property type="entry name" value="beta-Galactosidase/glucuronidase domain"/>
    <property type="match status" value="2"/>
</dbReference>